<dbReference type="InterPro" id="IPR031728">
    <property type="entry name" value="GlcAase_C"/>
</dbReference>
<proteinExistence type="predicted"/>
<evidence type="ECO:0000256" key="2">
    <source>
        <dbReference type="SAM" id="SignalP"/>
    </source>
</evidence>
<evidence type="ECO:0000313" key="5">
    <source>
        <dbReference type="Proteomes" id="UP000054302"/>
    </source>
</evidence>
<dbReference type="PANTHER" id="PTHR36183:SF2">
    <property type="entry name" value="BETA-GLUCURONIDASE C-TERMINAL DOMAIN-CONTAINING PROTEIN"/>
    <property type="match status" value="1"/>
</dbReference>
<dbReference type="OrthoDB" id="2831684at2759"/>
<name>A0A0D2A8T9_EXOME</name>
<evidence type="ECO:0000259" key="3">
    <source>
        <dbReference type="Pfam" id="PF16862"/>
    </source>
</evidence>
<dbReference type="InterPro" id="IPR017853">
    <property type="entry name" value="GH"/>
</dbReference>
<reference evidence="4 5" key="1">
    <citation type="submission" date="2015-01" db="EMBL/GenBank/DDBJ databases">
        <title>The Genome Sequence of Exophiala mesophila CBS40295.</title>
        <authorList>
            <consortium name="The Broad Institute Genomics Platform"/>
            <person name="Cuomo C."/>
            <person name="de Hoog S."/>
            <person name="Gorbushina A."/>
            <person name="Stielow B."/>
            <person name="Teixiera M."/>
            <person name="Abouelleil A."/>
            <person name="Chapman S.B."/>
            <person name="Priest M."/>
            <person name="Young S.K."/>
            <person name="Wortman J."/>
            <person name="Nusbaum C."/>
            <person name="Birren B."/>
        </authorList>
    </citation>
    <scope>NUCLEOTIDE SEQUENCE [LARGE SCALE GENOMIC DNA]</scope>
    <source>
        <strain evidence="4 5">CBS 40295</strain>
    </source>
</reference>
<dbReference type="HOGENOM" id="CLU_022148_1_0_1"/>
<sequence>MYARYLSLTAGACLVSLATAQGTVSLTISARPPEGASDFISPAFAGFGIEPSNLFSFTGGAEENELSKNLIENLANYTGTPPHMRIGGNTQDYFIWNEDQDEYIWYNNASEAVGQGAYPSDHMVIGPRYFEVMNRWPSNTPITFGLNLAYSEPDYLDQIVIMAHQVFNRLTNLNVVSLEIGNEPDLYLENGFRSGEWGGNIYTQQWLNRAEAVWQEVLRPRGIPSNIFEPGTTASTIGTSFELNDLDSFGITVTANDSSKPYIAAWNQHDYYYYIGVSTYPLTQYHFMTLSTTNDQFAHWEEQVLQALATPYPYHLREMGVVGPIGLNDITDVFGASLWALNFFLYAATLNISSVQMHMTDNSNASAWQPIRFYGKDPFVRPNYYAYAAFDQLIGPTCQAQISGSVLTNAPEPYGGRSAVYQIYQDSTISSIVLINSNEANVSMTDKPSLTFELTLPTEFAGEEVHLAYLTNEGADAKSGTTWNGISYEESGNGLPTRVNDTQATARVGDDGVLSVLVRDTQAIVVSLSGPVGQLEANPSACQALLEKQPNARPAETPVGTNTADGTSTSDSSSHTNAASSATAASPSNGMTRLSTVILGTLVSALLSGCWLVL</sequence>
<evidence type="ECO:0000256" key="1">
    <source>
        <dbReference type="SAM" id="MobiDB-lite"/>
    </source>
</evidence>
<keyword evidence="2" id="KW-0732">Signal</keyword>
<dbReference type="AlphaFoldDB" id="A0A0D2A8T9"/>
<gene>
    <name evidence="4" type="ORF">PV10_03052</name>
</gene>
<dbReference type="EMBL" id="KN847521">
    <property type="protein sequence ID" value="KIV95388.1"/>
    <property type="molecule type" value="Genomic_DNA"/>
</dbReference>
<feature type="domain" description="Beta-glucuronidase C-terminal" evidence="3">
    <location>
        <begin position="421"/>
        <end position="525"/>
    </location>
</feature>
<dbReference type="PANTHER" id="PTHR36183">
    <property type="entry name" value="BETA-GLUCURONIDASE"/>
    <property type="match status" value="1"/>
</dbReference>
<feature type="chain" id="PRO_5002248569" description="Beta-glucuronidase C-terminal domain-containing protein" evidence="2">
    <location>
        <begin position="21"/>
        <end position="614"/>
    </location>
</feature>
<feature type="signal peptide" evidence="2">
    <location>
        <begin position="1"/>
        <end position="20"/>
    </location>
</feature>
<feature type="compositionally biased region" description="Low complexity" evidence="1">
    <location>
        <begin position="560"/>
        <end position="586"/>
    </location>
</feature>
<feature type="region of interest" description="Disordered" evidence="1">
    <location>
        <begin position="550"/>
        <end position="587"/>
    </location>
</feature>
<dbReference type="Proteomes" id="UP000054302">
    <property type="component" value="Unassembled WGS sequence"/>
</dbReference>
<dbReference type="OMA" id="GTTWNGI"/>
<dbReference type="RefSeq" id="XP_016226962.1">
    <property type="nucleotide sequence ID" value="XM_016367444.1"/>
</dbReference>
<dbReference type="InterPro" id="IPR052974">
    <property type="entry name" value="GH79_Enzymes"/>
</dbReference>
<dbReference type="Gene3D" id="3.20.20.80">
    <property type="entry name" value="Glycosidases"/>
    <property type="match status" value="1"/>
</dbReference>
<organism evidence="4 5">
    <name type="scientific">Exophiala mesophila</name>
    <name type="common">Black yeast-like fungus</name>
    <dbReference type="NCBI Taxonomy" id="212818"/>
    <lineage>
        <taxon>Eukaryota</taxon>
        <taxon>Fungi</taxon>
        <taxon>Dikarya</taxon>
        <taxon>Ascomycota</taxon>
        <taxon>Pezizomycotina</taxon>
        <taxon>Eurotiomycetes</taxon>
        <taxon>Chaetothyriomycetidae</taxon>
        <taxon>Chaetothyriales</taxon>
        <taxon>Herpotrichiellaceae</taxon>
        <taxon>Exophiala</taxon>
    </lineage>
</organism>
<dbReference type="SUPFAM" id="SSF51445">
    <property type="entry name" value="(Trans)glycosidases"/>
    <property type="match status" value="1"/>
</dbReference>
<protein>
    <recommendedName>
        <fullName evidence="3">Beta-glucuronidase C-terminal domain-containing protein</fullName>
    </recommendedName>
</protein>
<accession>A0A0D2A8T9</accession>
<dbReference type="VEuPathDB" id="FungiDB:PV10_03052"/>
<keyword evidence="5" id="KW-1185">Reference proteome</keyword>
<dbReference type="Pfam" id="PF16862">
    <property type="entry name" value="Glyco_hydro_79C"/>
    <property type="match status" value="1"/>
</dbReference>
<dbReference type="GeneID" id="27320897"/>
<evidence type="ECO:0000313" key="4">
    <source>
        <dbReference type="EMBL" id="KIV95388.1"/>
    </source>
</evidence>